<dbReference type="Pfam" id="PF07250">
    <property type="entry name" value="Glyoxal_oxid_N"/>
    <property type="match status" value="1"/>
</dbReference>
<dbReference type="InterPro" id="IPR037293">
    <property type="entry name" value="Gal_Oxidase_central_sf"/>
</dbReference>
<evidence type="ECO:0000256" key="1">
    <source>
        <dbReference type="ARBA" id="ARBA00022729"/>
    </source>
</evidence>
<evidence type="ECO:0008006" key="6">
    <source>
        <dbReference type="Google" id="ProtNLM"/>
    </source>
</evidence>
<dbReference type="InterPro" id="IPR009880">
    <property type="entry name" value="Glyoxal_oxidase_N"/>
</dbReference>
<feature type="domain" description="Glyoxal oxidase N-terminal" evidence="2">
    <location>
        <begin position="29"/>
        <end position="418"/>
    </location>
</feature>
<evidence type="ECO:0000259" key="3">
    <source>
        <dbReference type="Pfam" id="PF09118"/>
    </source>
</evidence>
<dbReference type="EMBL" id="CAXHTB010000020">
    <property type="protein sequence ID" value="CAL0327002.1"/>
    <property type="molecule type" value="Genomic_DNA"/>
</dbReference>
<organism evidence="4 5">
    <name type="scientific">Lupinus luteus</name>
    <name type="common">European yellow lupine</name>
    <dbReference type="NCBI Taxonomy" id="3873"/>
    <lineage>
        <taxon>Eukaryota</taxon>
        <taxon>Viridiplantae</taxon>
        <taxon>Streptophyta</taxon>
        <taxon>Embryophyta</taxon>
        <taxon>Tracheophyta</taxon>
        <taxon>Spermatophyta</taxon>
        <taxon>Magnoliopsida</taxon>
        <taxon>eudicotyledons</taxon>
        <taxon>Gunneridae</taxon>
        <taxon>Pentapetalae</taxon>
        <taxon>rosids</taxon>
        <taxon>fabids</taxon>
        <taxon>Fabales</taxon>
        <taxon>Fabaceae</taxon>
        <taxon>Papilionoideae</taxon>
        <taxon>50 kb inversion clade</taxon>
        <taxon>genistoids sensu lato</taxon>
        <taxon>core genistoids</taxon>
        <taxon>Genisteae</taxon>
        <taxon>Lupinus</taxon>
    </lineage>
</organism>
<dbReference type="InterPro" id="IPR011043">
    <property type="entry name" value="Gal_Oxase/kelch_b-propeller"/>
</dbReference>
<reference evidence="4 5" key="1">
    <citation type="submission" date="2024-03" db="EMBL/GenBank/DDBJ databases">
        <authorList>
            <person name="Martinez-Hernandez J."/>
        </authorList>
    </citation>
    <scope>NUCLEOTIDE SEQUENCE [LARGE SCALE GENOMIC DNA]</scope>
</reference>
<dbReference type="InterPro" id="IPR014756">
    <property type="entry name" value="Ig_E-set"/>
</dbReference>
<feature type="domain" description="Galactose oxidase-like Early set" evidence="3">
    <location>
        <begin position="431"/>
        <end position="532"/>
    </location>
</feature>
<evidence type="ECO:0000313" key="4">
    <source>
        <dbReference type="EMBL" id="CAL0327002.1"/>
    </source>
</evidence>
<keyword evidence="5" id="KW-1185">Reference proteome</keyword>
<dbReference type="PANTHER" id="PTHR32208:SF62">
    <property type="entry name" value="OXIDASE, PUTATIVE, EXPRESSED-RELATED"/>
    <property type="match status" value="1"/>
</dbReference>
<keyword evidence="1" id="KW-0732">Signal</keyword>
<evidence type="ECO:0000313" key="5">
    <source>
        <dbReference type="Proteomes" id="UP001497480"/>
    </source>
</evidence>
<dbReference type="InterPro" id="IPR013783">
    <property type="entry name" value="Ig-like_fold"/>
</dbReference>
<evidence type="ECO:0000259" key="2">
    <source>
        <dbReference type="Pfam" id="PF07250"/>
    </source>
</evidence>
<dbReference type="CDD" id="cd02851">
    <property type="entry name" value="E_set_GO_C"/>
    <property type="match status" value="1"/>
</dbReference>
<dbReference type="Gene3D" id="2.130.10.80">
    <property type="entry name" value="Galactose oxidase/kelch, beta-propeller"/>
    <property type="match status" value="1"/>
</dbReference>
<sequence length="534" mass="59782">MTITITIPSSTADSGTWQVLRNSIGIPAMHMQLLHTDRVIMFDRTDFGSSNLTLPNGMCRRFSKSKAFVDCTAHSIEYDVATNEFRGLFLESEVWCSSASVMADGMLVQTGGFGKGERKVRTYIPCSNSTCAWKEIDGGMNVKRWYATNHVLPDGRQIIIGGDQQFNYEFFPKSSNDKETYDLPFLLQTHDKYAQNNLYPFVFLNVDGNLFIFANNRAILFNYKNNTIVRTYPIISDGGNPRCYPSTGSAVLLPLKNLESQNIEAEVVICGGAPIGSWQKTKEGQFWEGLTTCAKIKITDPKAMWEMENMPRGRVMNDMVMLPNGNVLIINGASLGVAGWDQGVNPILNPFLYKPDNKSGSRFEVLNPSTISRMYHSSCVLLRDGRVIVGGSNPHMYYDYQTPFYPTQLSLEAFSPPYLDPIFAPLRAKILEPTPQTNIKYGAYFNMTFQVNGTLVKDSVRVTMLAPPFNTHSFSMNQRLLVLTTSEVIPTLNSTYKFNVTAPTSSILAPSGFYILFVVHQEIPSEGVWIRISD</sequence>
<dbReference type="Pfam" id="PF09118">
    <property type="entry name" value="GO-like_E_set"/>
    <property type="match status" value="1"/>
</dbReference>
<proteinExistence type="predicted"/>
<dbReference type="SUPFAM" id="SSF50965">
    <property type="entry name" value="Galactose oxidase, central domain"/>
    <property type="match status" value="1"/>
</dbReference>
<comment type="caution">
    <text evidence="4">The sequence shown here is derived from an EMBL/GenBank/DDBJ whole genome shotgun (WGS) entry which is preliminary data.</text>
</comment>
<accession>A0AAV1XZ25</accession>
<dbReference type="Proteomes" id="UP001497480">
    <property type="component" value="Unassembled WGS sequence"/>
</dbReference>
<gene>
    <name evidence="4" type="ORF">LLUT_LOCUS28062</name>
</gene>
<dbReference type="InterPro" id="IPR015202">
    <property type="entry name" value="GO-like_E_set"/>
</dbReference>
<protein>
    <recommendedName>
        <fullName evidence="6">Galactose oxidase</fullName>
    </recommendedName>
</protein>
<name>A0AAV1XZ25_LUPLU</name>
<dbReference type="SUPFAM" id="SSF81296">
    <property type="entry name" value="E set domains"/>
    <property type="match status" value="1"/>
</dbReference>
<dbReference type="Gene3D" id="2.60.40.10">
    <property type="entry name" value="Immunoglobulins"/>
    <property type="match status" value="1"/>
</dbReference>
<dbReference type="PANTHER" id="PTHR32208">
    <property type="entry name" value="SECRETED PROTEIN-RELATED"/>
    <property type="match status" value="1"/>
</dbReference>
<dbReference type="AlphaFoldDB" id="A0AAV1XZ25"/>